<dbReference type="Proteomes" id="UP000037822">
    <property type="component" value="Unassembled WGS sequence"/>
</dbReference>
<proteinExistence type="predicted"/>
<dbReference type="RefSeq" id="WP_054207217.1">
    <property type="nucleotide sequence ID" value="NZ_LGSZ01000009.1"/>
</dbReference>
<evidence type="ECO:0008006" key="3">
    <source>
        <dbReference type="Google" id="ProtNLM"/>
    </source>
</evidence>
<comment type="caution">
    <text evidence="1">The sequence shown here is derived from an EMBL/GenBank/DDBJ whole genome shotgun (WGS) entry which is preliminary data.</text>
</comment>
<evidence type="ECO:0000313" key="1">
    <source>
        <dbReference type="EMBL" id="KPH83004.1"/>
    </source>
</evidence>
<dbReference type="OrthoDB" id="7677847at2"/>
<dbReference type="EMBL" id="LGSZ01000009">
    <property type="protein sequence ID" value="KPH83004.1"/>
    <property type="molecule type" value="Genomic_DNA"/>
</dbReference>
<reference evidence="1 2" key="1">
    <citation type="submission" date="2015-07" db="EMBL/GenBank/DDBJ databases">
        <title>Whole genome sequencing of Bosea vaviloviae isolated from cave pool.</title>
        <authorList>
            <person name="Tan N.E.H."/>
            <person name="Lee Y.P."/>
            <person name="Gan H.M."/>
            <person name="Barton H."/>
            <person name="Savka M.A."/>
        </authorList>
    </citation>
    <scope>NUCLEOTIDE SEQUENCE [LARGE SCALE GENOMIC DNA]</scope>
    <source>
        <strain evidence="1 2">SD260</strain>
    </source>
</reference>
<sequence length="162" mass="17507">MSVPRRVLDERPRIASALEAKALIEAVLEALSALSHLVGEETELVRAGRLPEAMTREPRKTELAGIYMRGVEQVKLNAVSLARFVPEQVKRLKTAHLSFQTLIETNQIVLATARAVSESIVRDLAADANRPSRAAGYGPTATVGAGAFARPNSGPLMVSRRL</sequence>
<dbReference type="PATRIC" id="fig|1526658.3.peg.5163"/>
<gene>
    <name evidence="1" type="ORF">AE618_01190</name>
</gene>
<accession>A0A0N0MD51</accession>
<keyword evidence="2" id="KW-1185">Reference proteome</keyword>
<organism evidence="1 2">
    <name type="scientific">Bosea vaviloviae</name>
    <dbReference type="NCBI Taxonomy" id="1526658"/>
    <lineage>
        <taxon>Bacteria</taxon>
        <taxon>Pseudomonadati</taxon>
        <taxon>Pseudomonadota</taxon>
        <taxon>Alphaproteobacteria</taxon>
        <taxon>Hyphomicrobiales</taxon>
        <taxon>Boseaceae</taxon>
        <taxon>Bosea</taxon>
    </lineage>
</organism>
<dbReference type="AlphaFoldDB" id="A0A0N0MD51"/>
<name>A0A0N0MD51_9HYPH</name>
<evidence type="ECO:0000313" key="2">
    <source>
        <dbReference type="Proteomes" id="UP000037822"/>
    </source>
</evidence>
<protein>
    <recommendedName>
        <fullName evidence="3">Flagellar basal-body protein FlbY</fullName>
    </recommendedName>
</protein>